<dbReference type="AlphaFoldDB" id="A0AAJ1HQN8"/>
<evidence type="ECO:0000256" key="1">
    <source>
        <dbReference type="SAM" id="MobiDB-lite"/>
    </source>
</evidence>
<feature type="region of interest" description="Disordered" evidence="1">
    <location>
        <begin position="83"/>
        <end position="139"/>
    </location>
</feature>
<protein>
    <submittedName>
        <fullName evidence="2">Uncharacterized protein</fullName>
    </submittedName>
</protein>
<name>A0AAJ1HQN8_LIMMU</name>
<proteinExistence type="predicted"/>
<gene>
    <name evidence="2" type="ORF">PO250_01280</name>
</gene>
<dbReference type="EMBL" id="JAQONE010000003">
    <property type="protein sequence ID" value="MDC2828968.1"/>
    <property type="molecule type" value="Genomic_DNA"/>
</dbReference>
<reference evidence="2" key="1">
    <citation type="submission" date="2023-01" db="EMBL/GenBank/DDBJ databases">
        <title>Genome analysis of 13 Lactobacillus isolated from gut of wild boar.</title>
        <authorList>
            <person name="Papp P."/>
            <person name="Libisch B."/>
            <person name="Nagy T."/>
            <person name="Olasz F."/>
        </authorList>
    </citation>
    <scope>NUCLEOTIDE SEQUENCE</scope>
    <source>
        <strain evidence="2">F146</strain>
    </source>
</reference>
<feature type="compositionally biased region" description="Basic and acidic residues" evidence="1">
    <location>
        <begin position="83"/>
        <end position="92"/>
    </location>
</feature>
<dbReference type="RefSeq" id="WP_272225696.1">
    <property type="nucleotide sequence ID" value="NZ_JAQONE010000003.1"/>
</dbReference>
<dbReference type="Proteomes" id="UP001220670">
    <property type="component" value="Unassembled WGS sequence"/>
</dbReference>
<evidence type="ECO:0000313" key="2">
    <source>
        <dbReference type="EMBL" id="MDC2828968.1"/>
    </source>
</evidence>
<organism evidence="2 3">
    <name type="scientific">Limosilactobacillus mucosae</name>
    <name type="common">Lactobacillus mucosae</name>
    <dbReference type="NCBI Taxonomy" id="97478"/>
    <lineage>
        <taxon>Bacteria</taxon>
        <taxon>Bacillati</taxon>
        <taxon>Bacillota</taxon>
        <taxon>Bacilli</taxon>
        <taxon>Lactobacillales</taxon>
        <taxon>Lactobacillaceae</taxon>
        <taxon>Limosilactobacillus</taxon>
    </lineage>
</organism>
<comment type="caution">
    <text evidence="2">The sequence shown here is derived from an EMBL/GenBank/DDBJ whole genome shotgun (WGS) entry which is preliminary data.</text>
</comment>
<accession>A0AAJ1HQN8</accession>
<evidence type="ECO:0000313" key="3">
    <source>
        <dbReference type="Proteomes" id="UP001220670"/>
    </source>
</evidence>
<sequence length="139" mass="15603">MSEEKKTRVRSYAVEIGSAADKWSANQKNLTYSLKLVIQYIISRFGYDDFPTSMVNEAMNQLLKKDLKADDILKSATDDDIKKLSSLDKEESSDNSSSKNSDSTKEPEKTSNQAEKNSSDSSKFDSSKFDGSKFLSNSW</sequence>
<feature type="compositionally biased region" description="Basic and acidic residues" evidence="1">
    <location>
        <begin position="122"/>
        <end position="131"/>
    </location>
</feature>